<dbReference type="Pfam" id="PF02441">
    <property type="entry name" value="Flavoprotein"/>
    <property type="match status" value="1"/>
</dbReference>
<organism evidence="3 4">
    <name type="scientific">Geomonas oryzisoli</name>
    <dbReference type="NCBI Taxonomy" id="2847992"/>
    <lineage>
        <taxon>Bacteria</taxon>
        <taxon>Pseudomonadati</taxon>
        <taxon>Thermodesulfobacteriota</taxon>
        <taxon>Desulfuromonadia</taxon>
        <taxon>Geobacterales</taxon>
        <taxon>Geobacteraceae</taxon>
        <taxon>Geomonas</taxon>
    </lineage>
</organism>
<evidence type="ECO:0000256" key="1">
    <source>
        <dbReference type="HAMAP-Rule" id="MF_01984"/>
    </source>
</evidence>
<dbReference type="RefSeq" id="WP_216799777.1">
    <property type="nucleotide sequence ID" value="NZ_CP076723.1"/>
</dbReference>
<dbReference type="Proteomes" id="UP000683557">
    <property type="component" value="Chromosome"/>
</dbReference>
<keyword evidence="1" id="KW-0288">FMN</keyword>
<dbReference type="EMBL" id="CP076723">
    <property type="protein sequence ID" value="QWV93025.1"/>
    <property type="molecule type" value="Genomic_DNA"/>
</dbReference>
<dbReference type="InterPro" id="IPR004507">
    <property type="entry name" value="UbiX-like"/>
</dbReference>
<dbReference type="HAMAP" id="MF_01984">
    <property type="entry name" value="ubiX_pad"/>
    <property type="match status" value="1"/>
</dbReference>
<comment type="catalytic activity">
    <reaction evidence="1">
        <text>dimethylallyl phosphate + FMNH2 = prenylated FMNH2 + phosphate</text>
        <dbReference type="Rhea" id="RHEA:37743"/>
        <dbReference type="ChEBI" id="CHEBI:43474"/>
        <dbReference type="ChEBI" id="CHEBI:57618"/>
        <dbReference type="ChEBI" id="CHEBI:87467"/>
        <dbReference type="ChEBI" id="CHEBI:88052"/>
        <dbReference type="EC" id="2.5.1.129"/>
    </reaction>
</comment>
<dbReference type="InterPro" id="IPR003382">
    <property type="entry name" value="Flavoprotein"/>
</dbReference>
<feature type="binding site" evidence="1">
    <location>
        <position position="183"/>
    </location>
    <ligand>
        <name>dimethylallyl phosphate</name>
        <dbReference type="ChEBI" id="CHEBI:88052"/>
    </ligand>
</feature>
<comment type="similarity">
    <text evidence="1">Belongs to the UbiX/PAD1 family.</text>
</comment>
<feature type="binding site" evidence="1">
    <location>
        <position position="153"/>
    </location>
    <ligand>
        <name>FMN</name>
        <dbReference type="ChEBI" id="CHEBI:58210"/>
    </ligand>
</feature>
<dbReference type="EC" id="2.5.1.129" evidence="1"/>
<gene>
    <name evidence="1" type="primary">ubiX</name>
    <name evidence="3" type="ORF">KP004_17935</name>
</gene>
<keyword evidence="1" id="KW-0285">Flavoprotein</keyword>
<comment type="function">
    <text evidence="1">Flavin prenyltransferase that catalyzes the synthesis of the prenylated FMN cofactor (prenyl-FMN) for 4-hydroxy-3-polyprenylbenzoic acid decarboxylase UbiD. The prenyltransferase is metal-independent and links a dimethylallyl moiety from dimethylallyl monophosphate (DMAP) to the flavin N5 and C6 atoms of FMN.</text>
</comment>
<sequence>MKQRHFVVAITGASGSIYALRLIEELLRSGARVSALITEAGFAVLREECGLEWGGAAQVVQEQLRQRVGGEANPPRPPFAKGGACKGGELRYYACDDLFAPIASGSSAPDAMLVVPCSMGTLSRISCGNAGNLLERAADVMLKEARPLVLVPRETPLNAIHLEHMLKLSRLGVRIVPAMPGFYHQPQSMEDLVDFVVGKVLDSVQVEHTLFRRWGGE</sequence>
<proteinExistence type="inferred from homology"/>
<evidence type="ECO:0000313" key="3">
    <source>
        <dbReference type="EMBL" id="QWV93025.1"/>
    </source>
</evidence>
<protein>
    <recommendedName>
        <fullName evidence="1">Flavin prenyltransferase UbiX</fullName>
        <ecNumber evidence="1">2.5.1.129</ecNumber>
    </recommendedName>
</protein>
<evidence type="ECO:0000259" key="2">
    <source>
        <dbReference type="Pfam" id="PF02441"/>
    </source>
</evidence>
<dbReference type="PANTHER" id="PTHR43374:SF1">
    <property type="entry name" value="FLAVIN PRENYLTRANSFERASE PAD1, MITOCHONDRIAL"/>
    <property type="match status" value="1"/>
</dbReference>
<keyword evidence="1" id="KW-0637">Prenyltransferase</keyword>
<accession>A0ABX8J3N0</accession>
<name>A0ABX8J3N0_9BACT</name>
<dbReference type="PANTHER" id="PTHR43374">
    <property type="entry name" value="FLAVIN PRENYLTRANSFERASE"/>
    <property type="match status" value="1"/>
</dbReference>
<keyword evidence="4" id="KW-1185">Reference proteome</keyword>
<feature type="binding site" evidence="1">
    <location>
        <begin position="118"/>
        <end position="121"/>
    </location>
    <ligand>
        <name>FMN</name>
        <dbReference type="ChEBI" id="CHEBI:58210"/>
    </ligand>
</feature>
<feature type="domain" description="Flavoprotein" evidence="2">
    <location>
        <begin position="5"/>
        <end position="203"/>
    </location>
</feature>
<feature type="binding site" evidence="1">
    <location>
        <begin position="12"/>
        <end position="14"/>
    </location>
    <ligand>
        <name>FMN</name>
        <dbReference type="ChEBI" id="CHEBI:58210"/>
    </ligand>
</feature>
<comment type="caution">
    <text evidence="1">Lacks conserved residue(s) required for the propagation of feature annotation.</text>
</comment>
<feature type="binding site" evidence="1">
    <location>
        <position position="38"/>
    </location>
    <ligand>
        <name>FMN</name>
        <dbReference type="ChEBI" id="CHEBI:58210"/>
    </ligand>
</feature>
<reference evidence="3 4" key="1">
    <citation type="submission" date="2021-06" db="EMBL/GenBank/DDBJ databases">
        <title>Gemonas diversity in paddy soil.</title>
        <authorList>
            <person name="Liu G."/>
        </authorList>
    </citation>
    <scope>NUCLEOTIDE SEQUENCE [LARGE SCALE GENOMIC DNA]</scope>
    <source>
        <strain evidence="3 4">RG10</strain>
    </source>
</reference>
<keyword evidence="1" id="KW-0808">Transferase</keyword>
<dbReference type="NCBIfam" id="TIGR00421">
    <property type="entry name" value="ubiX_pad"/>
    <property type="match status" value="1"/>
</dbReference>
<evidence type="ECO:0000313" key="4">
    <source>
        <dbReference type="Proteomes" id="UP000683557"/>
    </source>
</evidence>
<feature type="binding site" evidence="1">
    <location>
        <position position="199"/>
    </location>
    <ligand>
        <name>dimethylallyl phosphate</name>
        <dbReference type="ChEBI" id="CHEBI:88052"/>
    </ligand>
</feature>